<name>A0A1B8AY42_FUSPO</name>
<feature type="compositionally biased region" description="Acidic residues" evidence="1">
    <location>
        <begin position="48"/>
        <end position="59"/>
    </location>
</feature>
<reference evidence="2 3" key="1">
    <citation type="submission" date="2016-06" db="EMBL/GenBank/DDBJ databases">
        <title>Living apart together: crosstalk between the core and supernumerary genomes in a fungal plant pathogen.</title>
        <authorList>
            <person name="Vanheule A."/>
            <person name="Audenaert K."/>
            <person name="Warris S."/>
            <person name="Van De Geest H."/>
            <person name="Schijlen E."/>
            <person name="Hofte M."/>
            <person name="De Saeger S."/>
            <person name="Haesaert G."/>
            <person name="Waalwijk C."/>
            <person name="Van Der Lee T."/>
        </authorList>
    </citation>
    <scope>NUCLEOTIDE SEQUENCE [LARGE SCALE GENOMIC DNA]</scope>
    <source>
        <strain evidence="2 3">2516</strain>
    </source>
</reference>
<protein>
    <submittedName>
        <fullName evidence="2">Uncharacterized protein</fullName>
    </submittedName>
</protein>
<dbReference type="EMBL" id="LYXU01000002">
    <property type="protein sequence ID" value="OBS25398.1"/>
    <property type="molecule type" value="Genomic_DNA"/>
</dbReference>
<evidence type="ECO:0000313" key="2">
    <source>
        <dbReference type="EMBL" id="OBS25398.1"/>
    </source>
</evidence>
<evidence type="ECO:0000313" key="3">
    <source>
        <dbReference type="Proteomes" id="UP000091967"/>
    </source>
</evidence>
<dbReference type="OMA" id="TEMMDIP"/>
<accession>A0A1B8AY42</accession>
<feature type="region of interest" description="Disordered" evidence="1">
    <location>
        <begin position="1"/>
        <end position="59"/>
    </location>
</feature>
<keyword evidence="3" id="KW-1185">Reference proteome</keyword>
<proteinExistence type="predicted"/>
<comment type="caution">
    <text evidence="2">The sequence shown here is derived from an EMBL/GenBank/DDBJ whole genome shotgun (WGS) entry which is preliminary data.</text>
</comment>
<sequence>MGIGNRDASSDSELHANTPQTRNLDSTPRQESQENAPEFEDIPIHDPIEEEFTPSGDEDDVVFVETPAVDAAVALAAASQAAQLNKRSYKKTKAAKDSKTLMFDNDDMIEVSEDRDPEQDYHSQCAKEERPNLSDYDIPIGPFDSEEYEKNLGVDSQVSLFHKIPGVQTAQRALSASTQLAQSGISNVTGSAVYTAQRTRQAGQHIADSVLNAGQDVMVRVQESWATWPRGVNGGIQTISQLVMEGVQSLPPSDTIIRPQGRQMHG</sequence>
<organism evidence="2 3">
    <name type="scientific">Fusarium poae</name>
    <dbReference type="NCBI Taxonomy" id="36050"/>
    <lineage>
        <taxon>Eukaryota</taxon>
        <taxon>Fungi</taxon>
        <taxon>Dikarya</taxon>
        <taxon>Ascomycota</taxon>
        <taxon>Pezizomycotina</taxon>
        <taxon>Sordariomycetes</taxon>
        <taxon>Hypocreomycetidae</taxon>
        <taxon>Hypocreales</taxon>
        <taxon>Nectriaceae</taxon>
        <taxon>Fusarium</taxon>
    </lineage>
</organism>
<gene>
    <name evidence="2" type="ORF">FPOA_05931</name>
</gene>
<evidence type="ECO:0000256" key="1">
    <source>
        <dbReference type="SAM" id="MobiDB-lite"/>
    </source>
</evidence>
<dbReference type="AlphaFoldDB" id="A0A1B8AY42"/>
<feature type="compositionally biased region" description="Polar residues" evidence="1">
    <location>
        <begin position="15"/>
        <end position="35"/>
    </location>
</feature>
<dbReference type="Proteomes" id="UP000091967">
    <property type="component" value="Unassembled WGS sequence"/>
</dbReference>